<evidence type="ECO:0000256" key="7">
    <source>
        <dbReference type="ARBA" id="ARBA00023242"/>
    </source>
</evidence>
<dbReference type="AlphaFoldDB" id="A0AAV9XSY2"/>
<protein>
    <recommendedName>
        <fullName evidence="2">DNA-directed RNA polymerase I subunit RPA12</fullName>
    </recommendedName>
</protein>
<dbReference type="GO" id="GO:0003899">
    <property type="term" value="F:DNA-directed RNA polymerase activity"/>
    <property type="evidence" value="ECO:0007669"/>
    <property type="project" value="InterPro"/>
</dbReference>
<evidence type="ECO:0000256" key="3">
    <source>
        <dbReference type="ARBA" id="ARBA00022478"/>
    </source>
</evidence>
<keyword evidence="5 8" id="KW-0863">Zinc-finger</keyword>
<feature type="domain" description="TFIIS-type" evidence="9">
    <location>
        <begin position="108"/>
        <end position="148"/>
    </location>
</feature>
<evidence type="ECO:0000256" key="5">
    <source>
        <dbReference type="ARBA" id="ARBA00022771"/>
    </source>
</evidence>
<sequence length="151" mass="16501">MSQNLQIFNLDLSANSSHFPLSIYSSQSTIKMSAIGSLIFCNDCGNLLDRSVGQDKIKCNVCGCINKDTSSKTVVTHSRPNAFPSALKQKHSTGQNLAPEDIDGQAEIDTPCPKCEHPVMKFTTAQLRSADEGATVFYKCPNCGYRYNTNN</sequence>
<keyword evidence="6" id="KW-0862">Zinc</keyword>
<dbReference type="PANTHER" id="PTHR11239">
    <property type="entry name" value="DNA-DIRECTED RNA POLYMERASE"/>
    <property type="match status" value="1"/>
</dbReference>
<organism evidence="10 11">
    <name type="scientific">Orbilia ellipsospora</name>
    <dbReference type="NCBI Taxonomy" id="2528407"/>
    <lineage>
        <taxon>Eukaryota</taxon>
        <taxon>Fungi</taxon>
        <taxon>Dikarya</taxon>
        <taxon>Ascomycota</taxon>
        <taxon>Pezizomycotina</taxon>
        <taxon>Orbiliomycetes</taxon>
        <taxon>Orbiliales</taxon>
        <taxon>Orbiliaceae</taxon>
        <taxon>Orbilia</taxon>
    </lineage>
</organism>
<dbReference type="GO" id="GO:0008270">
    <property type="term" value="F:zinc ion binding"/>
    <property type="evidence" value="ECO:0007669"/>
    <property type="project" value="UniProtKB-KW"/>
</dbReference>
<evidence type="ECO:0000313" key="10">
    <source>
        <dbReference type="EMBL" id="KAK6544566.1"/>
    </source>
</evidence>
<evidence type="ECO:0000256" key="4">
    <source>
        <dbReference type="ARBA" id="ARBA00022723"/>
    </source>
</evidence>
<dbReference type="Pfam" id="PF01096">
    <property type="entry name" value="Zn_ribbon_TFIIS"/>
    <property type="match status" value="1"/>
</dbReference>
<dbReference type="InterPro" id="IPR012164">
    <property type="entry name" value="Rpa12/Rpb9/Rpc10/TFS"/>
</dbReference>
<keyword evidence="3 10" id="KW-0804">Transcription</keyword>
<evidence type="ECO:0000256" key="8">
    <source>
        <dbReference type="PROSITE-ProRule" id="PRU00472"/>
    </source>
</evidence>
<proteinExistence type="predicted"/>
<keyword evidence="4" id="KW-0479">Metal-binding</keyword>
<dbReference type="InterPro" id="IPR034004">
    <property type="entry name" value="Zn_ribbon_RPA12_C"/>
</dbReference>
<dbReference type="InterPro" id="IPR001222">
    <property type="entry name" value="Znf_TFIIS"/>
</dbReference>
<accession>A0AAV9XSY2</accession>
<dbReference type="SUPFAM" id="SSF57783">
    <property type="entry name" value="Zinc beta-ribbon"/>
    <property type="match status" value="1"/>
</dbReference>
<dbReference type="EMBL" id="JAVHJO010000001">
    <property type="protein sequence ID" value="KAK6544566.1"/>
    <property type="molecule type" value="Genomic_DNA"/>
</dbReference>
<keyword evidence="7" id="KW-0539">Nucleus</keyword>
<dbReference type="GO" id="GO:0003676">
    <property type="term" value="F:nucleic acid binding"/>
    <property type="evidence" value="ECO:0007669"/>
    <property type="project" value="InterPro"/>
</dbReference>
<keyword evidence="3 10" id="KW-0240">DNA-directed RNA polymerase</keyword>
<evidence type="ECO:0000256" key="1">
    <source>
        <dbReference type="ARBA" id="ARBA00004604"/>
    </source>
</evidence>
<dbReference type="SMART" id="SM00440">
    <property type="entry name" value="ZnF_C2C2"/>
    <property type="match status" value="1"/>
</dbReference>
<keyword evidence="11" id="KW-1185">Reference proteome</keyword>
<dbReference type="PROSITE" id="PS51133">
    <property type="entry name" value="ZF_TFIIS_2"/>
    <property type="match status" value="1"/>
</dbReference>
<evidence type="ECO:0000256" key="2">
    <source>
        <dbReference type="ARBA" id="ARBA00018784"/>
    </source>
</evidence>
<evidence type="ECO:0000259" key="9">
    <source>
        <dbReference type="PROSITE" id="PS51133"/>
    </source>
</evidence>
<dbReference type="GO" id="GO:0006363">
    <property type="term" value="P:termination of RNA polymerase I transcription"/>
    <property type="evidence" value="ECO:0007669"/>
    <property type="project" value="TreeGrafter"/>
</dbReference>
<reference evidence="10 11" key="1">
    <citation type="submission" date="2019-10" db="EMBL/GenBank/DDBJ databases">
        <authorList>
            <person name="Palmer J.M."/>
        </authorList>
    </citation>
    <scope>NUCLEOTIDE SEQUENCE [LARGE SCALE GENOMIC DNA]</scope>
    <source>
        <strain evidence="10 11">TWF694</strain>
    </source>
</reference>
<dbReference type="GO" id="GO:0005736">
    <property type="term" value="C:RNA polymerase I complex"/>
    <property type="evidence" value="ECO:0007669"/>
    <property type="project" value="TreeGrafter"/>
</dbReference>
<dbReference type="PANTHER" id="PTHR11239:SF14">
    <property type="entry name" value="DNA-DIRECTED RNA POLYMERASE I SUBUNIT RPA12"/>
    <property type="match status" value="1"/>
</dbReference>
<name>A0AAV9XSY2_9PEZI</name>
<dbReference type="Gene3D" id="2.20.25.10">
    <property type="match status" value="1"/>
</dbReference>
<comment type="caution">
    <text evidence="10">The sequence shown here is derived from an EMBL/GenBank/DDBJ whole genome shotgun (WGS) entry which is preliminary data.</text>
</comment>
<evidence type="ECO:0000313" key="11">
    <source>
        <dbReference type="Proteomes" id="UP001365542"/>
    </source>
</evidence>
<evidence type="ECO:0000256" key="6">
    <source>
        <dbReference type="ARBA" id="ARBA00022833"/>
    </source>
</evidence>
<dbReference type="Proteomes" id="UP001365542">
    <property type="component" value="Unassembled WGS sequence"/>
</dbReference>
<dbReference type="CDD" id="cd10507">
    <property type="entry name" value="Zn-ribbon_RPA12"/>
    <property type="match status" value="1"/>
</dbReference>
<gene>
    <name evidence="10" type="primary">RPA12</name>
    <name evidence="10" type="ORF">TWF694_001254</name>
</gene>
<comment type="subcellular location">
    <subcellularLocation>
        <location evidence="1">Nucleus</location>
        <location evidence="1">Nucleolus</location>
    </subcellularLocation>
</comment>